<name>A0A1E7EYT0_9STRA</name>
<evidence type="ECO:0000256" key="5">
    <source>
        <dbReference type="ARBA" id="ARBA00022786"/>
    </source>
</evidence>
<dbReference type="GO" id="GO:0008270">
    <property type="term" value="F:zinc ion binding"/>
    <property type="evidence" value="ECO:0007669"/>
    <property type="project" value="UniProtKB-KW"/>
</dbReference>
<dbReference type="PROSITE" id="PS51873">
    <property type="entry name" value="TRIAD"/>
    <property type="match status" value="1"/>
</dbReference>
<evidence type="ECO:0000313" key="9">
    <source>
        <dbReference type="Proteomes" id="UP000095751"/>
    </source>
</evidence>
<dbReference type="OrthoDB" id="205060at2759"/>
<evidence type="ECO:0000256" key="6">
    <source>
        <dbReference type="ARBA" id="ARBA00022833"/>
    </source>
</evidence>
<dbReference type="SUPFAM" id="SSF57850">
    <property type="entry name" value="RING/U-box"/>
    <property type="match status" value="1"/>
</dbReference>
<dbReference type="KEGG" id="fcy:FRACYDRAFT_246095"/>
<keyword evidence="2" id="KW-0479">Metal-binding</keyword>
<evidence type="ECO:0000256" key="3">
    <source>
        <dbReference type="ARBA" id="ARBA00022737"/>
    </source>
</evidence>
<feature type="domain" description="RING-type" evidence="7">
    <location>
        <begin position="1"/>
        <end position="135"/>
    </location>
</feature>
<organism evidence="8 9">
    <name type="scientific">Fragilariopsis cylindrus CCMP1102</name>
    <dbReference type="NCBI Taxonomy" id="635003"/>
    <lineage>
        <taxon>Eukaryota</taxon>
        <taxon>Sar</taxon>
        <taxon>Stramenopiles</taxon>
        <taxon>Ochrophyta</taxon>
        <taxon>Bacillariophyta</taxon>
        <taxon>Bacillariophyceae</taxon>
        <taxon>Bacillariophycidae</taxon>
        <taxon>Bacillariales</taxon>
        <taxon>Bacillariaceae</taxon>
        <taxon>Fragilariopsis</taxon>
    </lineage>
</organism>
<dbReference type="InterPro" id="IPR044066">
    <property type="entry name" value="TRIAD_supradom"/>
</dbReference>
<dbReference type="GO" id="GO:0004842">
    <property type="term" value="F:ubiquitin-protein transferase activity"/>
    <property type="evidence" value="ECO:0007669"/>
    <property type="project" value="InterPro"/>
</dbReference>
<dbReference type="AlphaFoldDB" id="A0A1E7EYT0"/>
<evidence type="ECO:0000313" key="8">
    <source>
        <dbReference type="EMBL" id="OEU10994.1"/>
    </source>
</evidence>
<proteinExistence type="predicted"/>
<dbReference type="Proteomes" id="UP000095751">
    <property type="component" value="Unassembled WGS sequence"/>
</dbReference>
<dbReference type="Pfam" id="PF22191">
    <property type="entry name" value="IBR_1"/>
    <property type="match status" value="1"/>
</dbReference>
<gene>
    <name evidence="8" type="ORF">FRACYDRAFT_246095</name>
</gene>
<evidence type="ECO:0000256" key="2">
    <source>
        <dbReference type="ARBA" id="ARBA00022723"/>
    </source>
</evidence>
<accession>A0A1E7EYT0</accession>
<dbReference type="EMBL" id="KV784369">
    <property type="protein sequence ID" value="OEU10994.1"/>
    <property type="molecule type" value="Genomic_DNA"/>
</dbReference>
<evidence type="ECO:0000259" key="7">
    <source>
        <dbReference type="PROSITE" id="PS51873"/>
    </source>
</evidence>
<evidence type="ECO:0000256" key="1">
    <source>
        <dbReference type="ARBA" id="ARBA00022679"/>
    </source>
</evidence>
<keyword evidence="6" id="KW-0862">Zinc</keyword>
<dbReference type="Gene3D" id="1.20.120.1750">
    <property type="match status" value="1"/>
</dbReference>
<keyword evidence="3" id="KW-0677">Repeat</keyword>
<dbReference type="InterPro" id="IPR031127">
    <property type="entry name" value="E3_UB_ligase_RBR"/>
</dbReference>
<sequence>MIEYRETNRDRRVALAAKAVLHCECGAVGIITENDIGNGRIICPNNPHNGCNKIYCCKCGNDDHGTDLCPPPVETVQWLNKNSKECPNCKNRIEKNGGCDHMTCQVSVGGCGHQFWWTCGCPVHGQHKSDCLRLGER</sequence>
<keyword evidence="4" id="KW-0863">Zinc-finger</keyword>
<evidence type="ECO:0000256" key="4">
    <source>
        <dbReference type="ARBA" id="ARBA00022771"/>
    </source>
</evidence>
<dbReference type="PANTHER" id="PTHR11685">
    <property type="entry name" value="RBR FAMILY RING FINGER AND IBR DOMAIN-CONTAINING"/>
    <property type="match status" value="1"/>
</dbReference>
<keyword evidence="9" id="KW-1185">Reference proteome</keyword>
<protein>
    <recommendedName>
        <fullName evidence="7">RING-type domain-containing protein</fullName>
    </recommendedName>
</protein>
<dbReference type="GO" id="GO:0016567">
    <property type="term" value="P:protein ubiquitination"/>
    <property type="evidence" value="ECO:0007669"/>
    <property type="project" value="InterPro"/>
</dbReference>
<reference evidence="8 9" key="1">
    <citation type="submission" date="2016-09" db="EMBL/GenBank/DDBJ databases">
        <title>Extensive genetic diversity and differential bi-allelic expression allows diatom success in the polar Southern Ocean.</title>
        <authorList>
            <consortium name="DOE Joint Genome Institute"/>
            <person name="Mock T."/>
            <person name="Otillar R.P."/>
            <person name="Strauss J."/>
            <person name="Dupont C."/>
            <person name="Frickenhaus S."/>
            <person name="Maumus F."/>
            <person name="Mcmullan M."/>
            <person name="Sanges R."/>
            <person name="Schmutz J."/>
            <person name="Toseland A."/>
            <person name="Valas R."/>
            <person name="Veluchamy A."/>
            <person name="Ward B.J."/>
            <person name="Allen A."/>
            <person name="Barry K."/>
            <person name="Falciatore A."/>
            <person name="Ferrante M."/>
            <person name="Fortunato A.E."/>
            <person name="Gloeckner G."/>
            <person name="Gruber A."/>
            <person name="Hipkin R."/>
            <person name="Janech M."/>
            <person name="Kroth P."/>
            <person name="Leese F."/>
            <person name="Lindquist E."/>
            <person name="Lyon B.R."/>
            <person name="Martin J."/>
            <person name="Mayer C."/>
            <person name="Parker M."/>
            <person name="Quesneville H."/>
            <person name="Raymond J."/>
            <person name="Uhlig C."/>
            <person name="Valentin K.U."/>
            <person name="Worden A.Z."/>
            <person name="Armbrust E.V."/>
            <person name="Bowler C."/>
            <person name="Green B."/>
            <person name="Moulton V."/>
            <person name="Van Oosterhout C."/>
            <person name="Grigoriev I."/>
        </authorList>
    </citation>
    <scope>NUCLEOTIDE SEQUENCE [LARGE SCALE GENOMIC DNA]</scope>
    <source>
        <strain evidence="8 9">CCMP1102</strain>
    </source>
</reference>
<dbReference type="InParanoid" id="A0A1E7EYT0"/>
<keyword evidence="1" id="KW-0808">Transferase</keyword>
<keyword evidence="5" id="KW-0833">Ubl conjugation pathway</keyword>